<dbReference type="EMBL" id="VBAO01000079">
    <property type="protein sequence ID" value="TMI83322.1"/>
    <property type="molecule type" value="Genomic_DNA"/>
</dbReference>
<dbReference type="InterPro" id="IPR025394">
    <property type="entry name" value="DUF4127"/>
</dbReference>
<dbReference type="Proteomes" id="UP000320048">
    <property type="component" value="Unassembled WGS sequence"/>
</dbReference>
<protein>
    <submittedName>
        <fullName evidence="2">DUF4127 family protein</fullName>
    </submittedName>
</protein>
<proteinExistence type="predicted"/>
<comment type="caution">
    <text evidence="2">The sequence shown here is derived from an EMBL/GenBank/DDBJ whole genome shotgun (WGS) entry which is preliminary data.</text>
</comment>
<evidence type="ECO:0000313" key="2">
    <source>
        <dbReference type="EMBL" id="TMI83322.1"/>
    </source>
</evidence>
<accession>A0A537JJ31</accession>
<dbReference type="Pfam" id="PF13552">
    <property type="entry name" value="DUF4127"/>
    <property type="match status" value="1"/>
</dbReference>
<name>A0A537JJ31_9BACT</name>
<reference evidence="2 3" key="1">
    <citation type="journal article" date="2019" name="Nat. Microbiol.">
        <title>Mediterranean grassland soil C-N compound turnover is dependent on rainfall and depth, and is mediated by genomically divergent microorganisms.</title>
        <authorList>
            <person name="Diamond S."/>
            <person name="Andeer P.F."/>
            <person name="Li Z."/>
            <person name="Crits-Christoph A."/>
            <person name="Burstein D."/>
            <person name="Anantharaman K."/>
            <person name="Lane K.R."/>
            <person name="Thomas B.C."/>
            <person name="Pan C."/>
            <person name="Northen T.R."/>
            <person name="Banfield J.F."/>
        </authorList>
    </citation>
    <scope>NUCLEOTIDE SEQUENCE [LARGE SCALE GENOMIC DNA]</scope>
    <source>
        <strain evidence="2">NP_7</strain>
    </source>
</reference>
<evidence type="ECO:0000313" key="3">
    <source>
        <dbReference type="Proteomes" id="UP000320048"/>
    </source>
</evidence>
<sequence length="281" mass="30577">MRIAFLPLDDRPVKRGAFLHLAAIAGVEVATPPRALLGARRLPADVEALWAWIDAGGAEADLLIASAELLIYGGLVPSRIGDESLDRCLALAGKFAGLRRRAPDRRLWLSASNLRLPSAPDASEEPEYWAEYGPQIFAYSYHADRFAQTGDPDSRRRAADAQAAVPRKVLADMTARRARNLTVVLSLVDQAGRGDLDGLLIGQDDAAEFGLTLPTGPMSWRSGCWRGRSWPRPGRLPPSGWCTPTPRIATRFPGTKGRASTGRSLRTSRRPGAAAWRPERP</sequence>
<dbReference type="AlphaFoldDB" id="A0A537JJ31"/>
<feature type="region of interest" description="Disordered" evidence="1">
    <location>
        <begin position="236"/>
        <end position="281"/>
    </location>
</feature>
<evidence type="ECO:0000256" key="1">
    <source>
        <dbReference type="SAM" id="MobiDB-lite"/>
    </source>
</evidence>
<gene>
    <name evidence="2" type="ORF">E6H04_03255</name>
</gene>
<organism evidence="2 3">
    <name type="scientific">Candidatus Segetimicrobium genomatis</name>
    <dbReference type="NCBI Taxonomy" id="2569760"/>
    <lineage>
        <taxon>Bacteria</taxon>
        <taxon>Bacillati</taxon>
        <taxon>Candidatus Sysuimicrobiota</taxon>
        <taxon>Candidatus Sysuimicrobiia</taxon>
        <taxon>Candidatus Sysuimicrobiales</taxon>
        <taxon>Candidatus Segetimicrobiaceae</taxon>
        <taxon>Candidatus Segetimicrobium</taxon>
    </lineage>
</organism>